<reference evidence="2 3" key="1">
    <citation type="journal article" date="2016" name="Appl. Environ. Microbiol.">
        <title>Function and Phylogeny of Bacterial Butyryl Coenzyme A:Acetate Transferases and Their Diversity in the Proximal Colon of Swine.</title>
        <authorList>
            <person name="Trachsel J."/>
            <person name="Bayles D.O."/>
            <person name="Looft T."/>
            <person name="Levine U.Y."/>
            <person name="Allen H.K."/>
        </authorList>
    </citation>
    <scope>NUCLEOTIDE SEQUENCE [LARGE SCALE GENOMIC DNA]</scope>
    <source>
        <strain evidence="2 3">68-3-10</strain>
    </source>
</reference>
<evidence type="ECO:0000259" key="1">
    <source>
        <dbReference type="PROSITE" id="PS51831"/>
    </source>
</evidence>
<protein>
    <submittedName>
        <fullName evidence="2">Phosphohydrolase</fullName>
    </submittedName>
</protein>
<sequence>MIAAIIEKMIIRSDGNIHDIDHLIRVWTYAKTIGELEGLDDECQFILEVAAVTHDIACPLCREKYGNTDGKHQEKEGGPLVREFLANTGMTKTQIDRVAFLVEHHHTLEGIDSADWQILVEADYIANASENGYSGQSIRSFLEKAAKTQSGKKLIKAVFGIQ</sequence>
<keyword evidence="2" id="KW-0378">Hydrolase</keyword>
<dbReference type="GO" id="GO:0016787">
    <property type="term" value="F:hydrolase activity"/>
    <property type="evidence" value="ECO:0007669"/>
    <property type="project" value="UniProtKB-KW"/>
</dbReference>
<feature type="domain" description="HD" evidence="1">
    <location>
        <begin position="19"/>
        <end position="128"/>
    </location>
</feature>
<keyword evidence="3" id="KW-1185">Reference proteome</keyword>
<dbReference type="InterPro" id="IPR003607">
    <property type="entry name" value="HD/PDEase_dom"/>
</dbReference>
<dbReference type="Proteomes" id="UP000187404">
    <property type="component" value="Unassembled WGS sequence"/>
</dbReference>
<accession>A0A1Q9JHZ9</accession>
<dbReference type="OrthoDB" id="155250at2"/>
<dbReference type="InterPro" id="IPR006674">
    <property type="entry name" value="HD_domain"/>
</dbReference>
<dbReference type="Pfam" id="PF01966">
    <property type="entry name" value="HD"/>
    <property type="match status" value="1"/>
</dbReference>
<dbReference type="Gene3D" id="1.10.3210.10">
    <property type="entry name" value="Hypothetical protein af1432"/>
    <property type="match status" value="1"/>
</dbReference>
<name>A0A1Q9JHZ9_9FIRM</name>
<dbReference type="SUPFAM" id="SSF109604">
    <property type="entry name" value="HD-domain/PDEase-like"/>
    <property type="match status" value="1"/>
</dbReference>
<evidence type="ECO:0000313" key="2">
    <source>
        <dbReference type="EMBL" id="OLR55784.1"/>
    </source>
</evidence>
<dbReference type="AlphaFoldDB" id="A0A1Q9JHZ9"/>
<dbReference type="CDD" id="cd00077">
    <property type="entry name" value="HDc"/>
    <property type="match status" value="1"/>
</dbReference>
<proteinExistence type="predicted"/>
<dbReference type="STRING" id="1261640.BHK98_06740"/>
<comment type="caution">
    <text evidence="2">The sequence shown here is derived from an EMBL/GenBank/DDBJ whole genome shotgun (WGS) entry which is preliminary data.</text>
</comment>
<organism evidence="2 3">
    <name type="scientific">Hornefia porci</name>
    <dbReference type="NCBI Taxonomy" id="2652292"/>
    <lineage>
        <taxon>Bacteria</taxon>
        <taxon>Bacillati</taxon>
        <taxon>Bacillota</taxon>
        <taxon>Clostridia</taxon>
        <taxon>Peptostreptococcales</taxon>
        <taxon>Anaerovoracaceae</taxon>
        <taxon>Hornefia</taxon>
    </lineage>
</organism>
<dbReference type="PROSITE" id="PS51831">
    <property type="entry name" value="HD"/>
    <property type="match status" value="1"/>
</dbReference>
<dbReference type="RefSeq" id="WP_075712775.1">
    <property type="nucleotide sequence ID" value="NZ_MJIE01000001.1"/>
</dbReference>
<evidence type="ECO:0000313" key="3">
    <source>
        <dbReference type="Proteomes" id="UP000187404"/>
    </source>
</evidence>
<gene>
    <name evidence="2" type="ORF">BHK98_06740</name>
</gene>
<dbReference type="EMBL" id="MJIE01000001">
    <property type="protein sequence ID" value="OLR55784.1"/>
    <property type="molecule type" value="Genomic_DNA"/>
</dbReference>